<dbReference type="InterPro" id="IPR017938">
    <property type="entry name" value="Riboflavin_synthase-like_b-brl"/>
</dbReference>
<gene>
    <name evidence="18" type="ORF">LITE_LOCUS17182</name>
</gene>
<feature type="domain" description="FAD-binding FR-type" evidence="17">
    <location>
        <begin position="572"/>
        <end position="692"/>
    </location>
</feature>
<dbReference type="InterPro" id="IPR017927">
    <property type="entry name" value="FAD-bd_FR_type"/>
</dbReference>
<evidence type="ECO:0000313" key="18">
    <source>
        <dbReference type="EMBL" id="CAI0417057.1"/>
    </source>
</evidence>
<dbReference type="GO" id="GO:0005886">
    <property type="term" value="C:plasma membrane"/>
    <property type="evidence" value="ECO:0007669"/>
    <property type="project" value="TreeGrafter"/>
</dbReference>
<feature type="region of interest" description="Disordered" evidence="14">
    <location>
        <begin position="72"/>
        <end position="111"/>
    </location>
</feature>
<dbReference type="Gene3D" id="1.10.238.10">
    <property type="entry name" value="EF-hand"/>
    <property type="match status" value="1"/>
</dbReference>
<evidence type="ECO:0000256" key="1">
    <source>
        <dbReference type="ARBA" id="ARBA00004141"/>
    </source>
</evidence>
<dbReference type="Pfam" id="PF08414">
    <property type="entry name" value="NADPH_Ox"/>
    <property type="match status" value="1"/>
</dbReference>
<dbReference type="GO" id="GO:0004601">
    <property type="term" value="F:peroxidase activity"/>
    <property type="evidence" value="ECO:0007669"/>
    <property type="project" value="UniProtKB-KW"/>
</dbReference>
<evidence type="ECO:0000256" key="15">
    <source>
        <dbReference type="SAM" id="Phobius"/>
    </source>
</evidence>
<feature type="compositionally biased region" description="Polar residues" evidence="14">
    <location>
        <begin position="100"/>
        <end position="111"/>
    </location>
</feature>
<evidence type="ECO:0000259" key="17">
    <source>
        <dbReference type="PROSITE" id="PS51384"/>
    </source>
</evidence>
<keyword evidence="10" id="KW-0521">NADP</keyword>
<sequence length="892" mass="101250">MKGEAKHERRWGSDSVPARAAALSSSSAGTSPVSEAMSSVAGVEEEFVEVTLDLQDDDTIILRSVEPATVINIGNGEGDESGGRELLPRSNPVSAPPSRSPTIKRSSSNKLRQFSQELKAEAVAKARQFSHELKAELRKFSWSHRASRNSSQQPQQNNNNGGSVSAGFDSALAARAMRKQRAQLDRTRSSAQKALRGLKFISNRKSQGIEAWNEVQHNFDKLAKDGYLYRSDFGQCIGMRDSKEFALELFDALGRRRRLKVEKISRDELYEFWSQITDDSFDSRLQIFFDMVDKNEDGQIGEEEVKEIIMLSASANKLSRLKEQAEEYAALIMEELDPERLGYIELWQLETLLLQKDTYLNYSQALSYTSQALSQNLQGLRRRSPIVRMRTRFLYFLGENWKRIWVLTLWIMIMVALFTWKFFQYKQKNAFKVMGYCLLTAKGAAETLKFNMALILLPVCRNTITRLRSTRLAYLVPFDDNINFHKTVAAAIVVGVILHVGNHLACDFPRLERASVVDYNLYLRNDFGDHKPSYFKLARGVEGVTGILMTWMYLSVPVLLYAGERALRFFRSGSYTVRLLKVAIYPGNVLTLQMSKPNQFRYKSGQYMFVQCPAVSPFEWHPFSITSAPGDDYLSVHIRQLGDWTQELKRVFSEACERPVAGKSGLLRADETTKKSLPRLLIDGPYGAPAQDYRKYDVLLLVGLGIGATPFISILKDLLNNLVKEEQSDSISEVSRTSDVSYASTDGMRRKKALKTTNAYFYWVTREQGSFDWFKGVMNEIADQDQQGVIEMHNYLTSVYEEGDARSTLITMVQALNHAKNGVDIVSGTRVRTHFARPNWKKVLSKLSSKHCNARIGVFYCGAPVLAQELGKLCYEYNQKGSTKFDFHKEHF</sequence>
<dbReference type="SUPFAM" id="SSF52343">
    <property type="entry name" value="Ferredoxin reductase-like, C-terminal NADP-linked domain"/>
    <property type="match status" value="1"/>
</dbReference>
<dbReference type="FunFam" id="1.10.238.10:FF:000049">
    <property type="entry name" value="Respiratory burst oxidase homolog A"/>
    <property type="match status" value="1"/>
</dbReference>
<dbReference type="PROSITE" id="PS00018">
    <property type="entry name" value="EF_HAND_1"/>
    <property type="match status" value="1"/>
</dbReference>
<keyword evidence="3" id="KW-0597">Phosphoprotein</keyword>
<feature type="transmembrane region" description="Helical" evidence="15">
    <location>
        <begin position="543"/>
        <end position="562"/>
    </location>
</feature>
<name>A0AAV0K404_9ROSI</name>
<evidence type="ECO:0000256" key="4">
    <source>
        <dbReference type="ARBA" id="ARBA00022559"/>
    </source>
</evidence>
<evidence type="ECO:0000256" key="2">
    <source>
        <dbReference type="ARBA" id="ARBA00007975"/>
    </source>
</evidence>
<dbReference type="InterPro" id="IPR002048">
    <property type="entry name" value="EF_hand_dom"/>
</dbReference>
<dbReference type="FunFam" id="2.40.30.10:FF:000019">
    <property type="entry name" value="Respiratory burst oxidase homolog A"/>
    <property type="match status" value="1"/>
</dbReference>
<dbReference type="PANTHER" id="PTHR11972">
    <property type="entry name" value="NADPH OXIDASE"/>
    <property type="match status" value="1"/>
</dbReference>
<dbReference type="PRINTS" id="PR00466">
    <property type="entry name" value="GP91PHOX"/>
</dbReference>
<evidence type="ECO:0000256" key="8">
    <source>
        <dbReference type="ARBA" id="ARBA00022827"/>
    </source>
</evidence>
<evidence type="ECO:0000256" key="10">
    <source>
        <dbReference type="ARBA" id="ARBA00022857"/>
    </source>
</evidence>
<keyword evidence="4" id="KW-0575">Peroxidase</keyword>
<feature type="domain" description="EF-hand" evidence="16">
    <location>
        <begin position="280"/>
        <end position="315"/>
    </location>
</feature>
<dbReference type="FunFam" id="3.40.50.80:FF:000007">
    <property type="entry name" value="Respiratory burst oxidase protein A"/>
    <property type="match status" value="1"/>
</dbReference>
<feature type="compositionally biased region" description="Low complexity" evidence="14">
    <location>
        <begin position="18"/>
        <end position="36"/>
    </location>
</feature>
<dbReference type="InterPro" id="IPR050369">
    <property type="entry name" value="RBOH/FRE"/>
</dbReference>
<evidence type="ECO:0000256" key="5">
    <source>
        <dbReference type="ARBA" id="ARBA00022630"/>
    </source>
</evidence>
<dbReference type="Proteomes" id="UP001154282">
    <property type="component" value="Unassembled WGS sequence"/>
</dbReference>
<dbReference type="AlphaFoldDB" id="A0AAV0K404"/>
<dbReference type="CDD" id="cd06186">
    <property type="entry name" value="NOX_Duox_like_FAD_NADP"/>
    <property type="match status" value="1"/>
</dbReference>
<dbReference type="PANTHER" id="PTHR11972:SF153">
    <property type="entry name" value="SUPEROXIDE-GENERATING NADPH OXIDASE HEAVY CHAIN SUBUNIT A"/>
    <property type="match status" value="1"/>
</dbReference>
<feature type="region of interest" description="Disordered" evidence="14">
    <location>
        <begin position="1"/>
        <end position="40"/>
    </location>
</feature>
<evidence type="ECO:0000256" key="13">
    <source>
        <dbReference type="ARBA" id="ARBA00023136"/>
    </source>
</evidence>
<dbReference type="InterPro" id="IPR013121">
    <property type="entry name" value="Fe_red_NAD-bd_6"/>
</dbReference>
<dbReference type="EMBL" id="CAMGYJ010000005">
    <property type="protein sequence ID" value="CAI0417057.1"/>
    <property type="molecule type" value="Genomic_DNA"/>
</dbReference>
<protein>
    <submittedName>
        <fullName evidence="18">Uncharacterized protein</fullName>
    </submittedName>
</protein>
<feature type="compositionally biased region" description="Basic and acidic residues" evidence="14">
    <location>
        <begin position="1"/>
        <end position="12"/>
    </location>
</feature>
<keyword evidence="9" id="KW-0106">Calcium</keyword>
<dbReference type="PROSITE" id="PS51384">
    <property type="entry name" value="FAD_FR"/>
    <property type="match status" value="1"/>
</dbReference>
<dbReference type="GO" id="GO:0016174">
    <property type="term" value="F:NAD(P)H oxidase H2O2-forming activity"/>
    <property type="evidence" value="ECO:0007669"/>
    <property type="project" value="TreeGrafter"/>
</dbReference>
<keyword evidence="12" id="KW-0560">Oxidoreductase</keyword>
<dbReference type="InterPro" id="IPR000778">
    <property type="entry name" value="Cyt_b245_heavy_chain"/>
</dbReference>
<keyword evidence="6 15" id="KW-0812">Transmembrane</keyword>
<dbReference type="InterPro" id="IPR013623">
    <property type="entry name" value="NADPH_Ox"/>
</dbReference>
<dbReference type="SFLD" id="SFLDG01169">
    <property type="entry name" value="NADPH_oxidase_subgroup_(NOX)"/>
    <property type="match status" value="1"/>
</dbReference>
<dbReference type="GO" id="GO:0005509">
    <property type="term" value="F:calcium ion binding"/>
    <property type="evidence" value="ECO:0007669"/>
    <property type="project" value="InterPro"/>
</dbReference>
<reference evidence="18" key="1">
    <citation type="submission" date="2022-08" db="EMBL/GenBank/DDBJ databases">
        <authorList>
            <person name="Gutierrez-Valencia J."/>
        </authorList>
    </citation>
    <scope>NUCLEOTIDE SEQUENCE</scope>
</reference>
<evidence type="ECO:0000313" key="19">
    <source>
        <dbReference type="Proteomes" id="UP001154282"/>
    </source>
</evidence>
<accession>A0AAV0K404</accession>
<dbReference type="SUPFAM" id="SSF63380">
    <property type="entry name" value="Riboflavin synthase domain-like"/>
    <property type="match status" value="1"/>
</dbReference>
<keyword evidence="8" id="KW-0274">FAD</keyword>
<keyword evidence="19" id="KW-1185">Reference proteome</keyword>
<feature type="transmembrane region" description="Helical" evidence="15">
    <location>
        <begin position="404"/>
        <end position="423"/>
    </location>
</feature>
<feature type="compositionally biased region" description="Low complexity" evidence="14">
    <location>
        <begin position="148"/>
        <end position="165"/>
    </location>
</feature>
<dbReference type="CDD" id="cd00051">
    <property type="entry name" value="EFh"/>
    <property type="match status" value="1"/>
</dbReference>
<keyword evidence="11 15" id="KW-1133">Transmembrane helix</keyword>
<proteinExistence type="inferred from homology"/>
<comment type="similarity">
    <text evidence="2">Belongs to the RBOH (TC 5.B.1.3) family.</text>
</comment>
<keyword evidence="7" id="KW-0479">Metal-binding</keyword>
<dbReference type="SUPFAM" id="SSF47473">
    <property type="entry name" value="EF-hand"/>
    <property type="match status" value="1"/>
</dbReference>
<dbReference type="PROSITE" id="PS50222">
    <property type="entry name" value="EF_HAND_2"/>
    <property type="match status" value="1"/>
</dbReference>
<dbReference type="Pfam" id="PF08022">
    <property type="entry name" value="FAD_binding_8"/>
    <property type="match status" value="1"/>
</dbReference>
<feature type="region of interest" description="Disordered" evidence="14">
    <location>
        <begin position="144"/>
        <end position="166"/>
    </location>
</feature>
<dbReference type="Pfam" id="PF08030">
    <property type="entry name" value="NAD_binding_6"/>
    <property type="match status" value="1"/>
</dbReference>
<dbReference type="InterPro" id="IPR013112">
    <property type="entry name" value="FAD-bd_8"/>
</dbReference>
<organism evidence="18 19">
    <name type="scientific">Linum tenue</name>
    <dbReference type="NCBI Taxonomy" id="586396"/>
    <lineage>
        <taxon>Eukaryota</taxon>
        <taxon>Viridiplantae</taxon>
        <taxon>Streptophyta</taxon>
        <taxon>Embryophyta</taxon>
        <taxon>Tracheophyta</taxon>
        <taxon>Spermatophyta</taxon>
        <taxon>Magnoliopsida</taxon>
        <taxon>eudicotyledons</taxon>
        <taxon>Gunneridae</taxon>
        <taxon>Pentapetalae</taxon>
        <taxon>rosids</taxon>
        <taxon>fabids</taxon>
        <taxon>Malpighiales</taxon>
        <taxon>Linaceae</taxon>
        <taxon>Linum</taxon>
    </lineage>
</organism>
<evidence type="ECO:0000256" key="9">
    <source>
        <dbReference type="ARBA" id="ARBA00022837"/>
    </source>
</evidence>
<evidence type="ECO:0000256" key="7">
    <source>
        <dbReference type="ARBA" id="ARBA00022723"/>
    </source>
</evidence>
<dbReference type="Gene3D" id="3.40.50.80">
    <property type="entry name" value="Nucleotide-binding domain of ferredoxin-NADP reductase (FNR) module"/>
    <property type="match status" value="1"/>
</dbReference>
<dbReference type="Gene3D" id="2.40.30.10">
    <property type="entry name" value="Translation factors"/>
    <property type="match status" value="1"/>
</dbReference>
<keyword evidence="13 15" id="KW-0472">Membrane</keyword>
<dbReference type="InterPro" id="IPR039261">
    <property type="entry name" value="FNR_nucleotide-bd"/>
</dbReference>
<evidence type="ECO:0000259" key="16">
    <source>
        <dbReference type="PROSITE" id="PS50222"/>
    </source>
</evidence>
<evidence type="ECO:0000256" key="11">
    <source>
        <dbReference type="ARBA" id="ARBA00022989"/>
    </source>
</evidence>
<keyword evidence="5" id="KW-0285">Flavoprotein</keyword>
<dbReference type="InterPro" id="IPR011992">
    <property type="entry name" value="EF-hand-dom_pair"/>
</dbReference>
<comment type="subcellular location">
    <subcellularLocation>
        <location evidence="1">Membrane</location>
        <topology evidence="1">Multi-pass membrane protein</topology>
    </subcellularLocation>
</comment>
<evidence type="ECO:0000256" key="12">
    <source>
        <dbReference type="ARBA" id="ARBA00023002"/>
    </source>
</evidence>
<evidence type="ECO:0000256" key="6">
    <source>
        <dbReference type="ARBA" id="ARBA00022692"/>
    </source>
</evidence>
<dbReference type="InterPro" id="IPR018247">
    <property type="entry name" value="EF_Hand_1_Ca_BS"/>
</dbReference>
<evidence type="ECO:0000256" key="3">
    <source>
        <dbReference type="ARBA" id="ARBA00022553"/>
    </source>
</evidence>
<evidence type="ECO:0000256" key="14">
    <source>
        <dbReference type="SAM" id="MobiDB-lite"/>
    </source>
</evidence>
<comment type="caution">
    <text evidence="18">The sequence shown here is derived from an EMBL/GenBank/DDBJ whole genome shotgun (WGS) entry which is preliminary data.</text>
</comment>